<feature type="transmembrane region" description="Helical" evidence="2">
    <location>
        <begin position="314"/>
        <end position="331"/>
    </location>
</feature>
<proteinExistence type="predicted"/>
<name>A0A2V1DGN6_9PLEO</name>
<dbReference type="STRING" id="97972.A0A2V1DGN6"/>
<evidence type="ECO:0000256" key="2">
    <source>
        <dbReference type="SAM" id="Phobius"/>
    </source>
</evidence>
<dbReference type="OrthoDB" id="3799764at2759"/>
<dbReference type="EMBL" id="KZ805445">
    <property type="protein sequence ID" value="PVH97115.1"/>
    <property type="molecule type" value="Genomic_DNA"/>
</dbReference>
<feature type="chain" id="PRO_5015998069" description="Extracellular membrane protein CFEM domain-containing protein" evidence="3">
    <location>
        <begin position="23"/>
        <end position="332"/>
    </location>
</feature>
<protein>
    <recommendedName>
        <fullName evidence="6">Extracellular membrane protein CFEM domain-containing protein</fullName>
    </recommendedName>
</protein>
<reference evidence="4 5" key="1">
    <citation type="journal article" date="2018" name="Sci. Rep.">
        <title>Comparative genomics provides insights into the lifestyle and reveals functional heterogeneity of dark septate endophytic fungi.</title>
        <authorList>
            <person name="Knapp D.G."/>
            <person name="Nemeth J.B."/>
            <person name="Barry K."/>
            <person name="Hainaut M."/>
            <person name="Henrissat B."/>
            <person name="Johnson J."/>
            <person name="Kuo A."/>
            <person name="Lim J.H.P."/>
            <person name="Lipzen A."/>
            <person name="Nolan M."/>
            <person name="Ohm R.A."/>
            <person name="Tamas L."/>
            <person name="Grigoriev I.V."/>
            <person name="Spatafora J.W."/>
            <person name="Nagy L.G."/>
            <person name="Kovacs G.M."/>
        </authorList>
    </citation>
    <scope>NUCLEOTIDE SEQUENCE [LARGE SCALE GENOMIC DNA]</scope>
    <source>
        <strain evidence="4 5">DSE2036</strain>
    </source>
</reference>
<evidence type="ECO:0000256" key="3">
    <source>
        <dbReference type="SAM" id="SignalP"/>
    </source>
</evidence>
<keyword evidence="5" id="KW-1185">Reference proteome</keyword>
<dbReference type="AlphaFoldDB" id="A0A2V1DGN6"/>
<keyword evidence="2" id="KW-0472">Membrane</keyword>
<evidence type="ECO:0000256" key="1">
    <source>
        <dbReference type="SAM" id="MobiDB-lite"/>
    </source>
</evidence>
<gene>
    <name evidence="4" type="ORF">DM02DRAFT_658551</name>
</gene>
<feature type="region of interest" description="Disordered" evidence="1">
    <location>
        <begin position="29"/>
        <end position="72"/>
    </location>
</feature>
<dbReference type="Proteomes" id="UP000244855">
    <property type="component" value="Unassembled WGS sequence"/>
</dbReference>
<keyword evidence="2" id="KW-0812">Transmembrane</keyword>
<keyword evidence="2" id="KW-1133">Transmembrane helix</keyword>
<evidence type="ECO:0000313" key="4">
    <source>
        <dbReference type="EMBL" id="PVH97115.1"/>
    </source>
</evidence>
<evidence type="ECO:0000313" key="5">
    <source>
        <dbReference type="Proteomes" id="UP000244855"/>
    </source>
</evidence>
<organism evidence="4 5">
    <name type="scientific">Periconia macrospinosa</name>
    <dbReference type="NCBI Taxonomy" id="97972"/>
    <lineage>
        <taxon>Eukaryota</taxon>
        <taxon>Fungi</taxon>
        <taxon>Dikarya</taxon>
        <taxon>Ascomycota</taxon>
        <taxon>Pezizomycotina</taxon>
        <taxon>Dothideomycetes</taxon>
        <taxon>Pleosporomycetidae</taxon>
        <taxon>Pleosporales</taxon>
        <taxon>Massarineae</taxon>
        <taxon>Periconiaceae</taxon>
        <taxon>Periconia</taxon>
    </lineage>
</organism>
<feature type="signal peptide" evidence="3">
    <location>
        <begin position="1"/>
        <end position="22"/>
    </location>
</feature>
<evidence type="ECO:0008006" key="6">
    <source>
        <dbReference type="Google" id="ProtNLM"/>
    </source>
</evidence>
<accession>A0A2V1DGN6</accession>
<keyword evidence="3" id="KW-0732">Signal</keyword>
<sequence>MTGLLTLRNLLIFSLGLPFCSAEAAIPRLRPDVNTPGRPNSPGSPGTLPKVPEQGRWPPDSSPGRGGTPTNEQAQARIQYKMGNMENRLEVEKKYGVVREGPEVMKNVADLVSSVLDKEECQDSDVHNATNPCTSASFKPTTATVPPQSFAQCSSYAKIISSCASATSSFYSLNATAQASCACYATPVTIASTGPVCTGTKQAQVTGAPTLAIRNFDDKANACFSYFSAQGYNNLAAVLGGSSSQPTGSQGNQPALGSGFCSKIDADVKKGNGSSGLGPSLKSMVWTDCKGLVNPEAEGATKSMGVVLNSFDRIILLTSLPFVSVLSLFIFT</sequence>